<protein>
    <submittedName>
        <fullName evidence="2">Uncharacterized protein</fullName>
    </submittedName>
</protein>
<feature type="repeat" description="TPR" evidence="1">
    <location>
        <begin position="221"/>
        <end position="254"/>
    </location>
</feature>
<evidence type="ECO:0000313" key="2">
    <source>
        <dbReference type="EMBL" id="PXW99392.1"/>
    </source>
</evidence>
<name>A0A318HAV3_9BURK</name>
<gene>
    <name evidence="2" type="ORF">C7444_101222</name>
</gene>
<keyword evidence="1" id="KW-0802">TPR repeat</keyword>
<organism evidence="2 3">
    <name type="scientific">Sphaerotilus hippei</name>
    <dbReference type="NCBI Taxonomy" id="744406"/>
    <lineage>
        <taxon>Bacteria</taxon>
        <taxon>Pseudomonadati</taxon>
        <taxon>Pseudomonadota</taxon>
        <taxon>Betaproteobacteria</taxon>
        <taxon>Burkholderiales</taxon>
        <taxon>Sphaerotilaceae</taxon>
        <taxon>Sphaerotilus</taxon>
    </lineage>
</organism>
<dbReference type="InterPro" id="IPR019734">
    <property type="entry name" value="TPR_rpt"/>
</dbReference>
<dbReference type="EMBL" id="QJJS01000001">
    <property type="protein sequence ID" value="PXW99392.1"/>
    <property type="molecule type" value="Genomic_DNA"/>
</dbReference>
<dbReference type="RefSeq" id="WP_110398968.1">
    <property type="nucleotide sequence ID" value="NZ_QJJS01000001.1"/>
</dbReference>
<sequence>MKPHAFIAMPFGLKPGPDGQGLINFDRVHKELLAPALARAGFEVFRADEELRAGDIRTDMFQELLIADLVVADLTIANPNVWYELGVRHALRMRGVVLVYGTVNGSTSAQAFDVYTDRKLRYALTPDGVPDPARRGACIEQLTAMARETLESSTRRLVSPVYSLLPHLQQPQWKKLLLSGTNEFSDAYKEWAQRLELARRCNQPGDILTLADETPTRALALEARITAGTSLLKLQQPALALEQFEAALAIDPGDIPSRQKKAICLGRLHRFDEARGWVHALIGDAASDAENWALAGRVEKDSWVERWRPRGGAGTVVEPAALLAAATGEDALLEEAIVPYRTAFAADPGHCYSGINALTLTVMRAHLGGPVRPEDTEALRGGVRWAIDSTLERSPRDYWARASRAELSLLCADAATVGRDWRAAIAAADKDWFALDSSRQTLLLLRDLGFRPAETTLALDIVEREIRRSEPPFVPRQVLLFSGHMMDQPGREKPRFPPAMEGAAADRLNAALAHHDAGPADLALCQAAAGGDLLFLEACVARGVRCQVMLPLEEPEFVQRSILPSIDGARWRQRWAALKPRLGTPLRMMPADLGPPPRGTDPFERGNRWLLNTALAHGPDKLRFICLWNGAGGDGPGGTQHLMAEAQQRTGEVWWVDTRDLLPAGP</sequence>
<dbReference type="InterPro" id="IPR046880">
    <property type="entry name" value="TPR-S"/>
</dbReference>
<dbReference type="Gene3D" id="1.25.40.10">
    <property type="entry name" value="Tetratricopeptide repeat domain"/>
    <property type="match status" value="1"/>
</dbReference>
<dbReference type="AlphaFoldDB" id="A0A318HAV3"/>
<accession>A0A318HAV3</accession>
<comment type="caution">
    <text evidence="2">The sequence shown here is derived from an EMBL/GenBank/DDBJ whole genome shotgun (WGS) entry which is preliminary data.</text>
</comment>
<keyword evidence="3" id="KW-1185">Reference proteome</keyword>
<dbReference type="InterPro" id="IPR011990">
    <property type="entry name" value="TPR-like_helical_dom_sf"/>
</dbReference>
<evidence type="ECO:0000256" key="1">
    <source>
        <dbReference type="PROSITE-ProRule" id="PRU00339"/>
    </source>
</evidence>
<dbReference type="Proteomes" id="UP000247811">
    <property type="component" value="Unassembled WGS sequence"/>
</dbReference>
<dbReference type="OrthoDB" id="5180013at2"/>
<dbReference type="SUPFAM" id="SSF48452">
    <property type="entry name" value="TPR-like"/>
    <property type="match status" value="1"/>
</dbReference>
<dbReference type="Pfam" id="PF20308">
    <property type="entry name" value="TPR-S"/>
    <property type="match status" value="1"/>
</dbReference>
<proteinExistence type="predicted"/>
<reference evidence="2 3" key="1">
    <citation type="submission" date="2018-05" db="EMBL/GenBank/DDBJ databases">
        <title>Genomic Encyclopedia of Type Strains, Phase IV (KMG-IV): sequencing the most valuable type-strain genomes for metagenomic binning, comparative biology and taxonomic classification.</title>
        <authorList>
            <person name="Goeker M."/>
        </authorList>
    </citation>
    <scope>NUCLEOTIDE SEQUENCE [LARGE SCALE GENOMIC DNA]</scope>
    <source>
        <strain evidence="2 3">DSM 566</strain>
    </source>
</reference>
<dbReference type="PROSITE" id="PS50005">
    <property type="entry name" value="TPR"/>
    <property type="match status" value="1"/>
</dbReference>
<evidence type="ECO:0000313" key="3">
    <source>
        <dbReference type="Proteomes" id="UP000247811"/>
    </source>
</evidence>